<sequence length="57" mass="6520">MELVFLPTYSSWLNWIEAEFAALRYFTLNGTDHCGCAEQNAATAGDVRWRNARARPK</sequence>
<dbReference type="Proteomes" id="UP000248714">
    <property type="component" value="Unassembled WGS sequence"/>
</dbReference>
<organism evidence="1 2">
    <name type="scientific">Lentzea atacamensis</name>
    <dbReference type="NCBI Taxonomy" id="531938"/>
    <lineage>
        <taxon>Bacteria</taxon>
        <taxon>Bacillati</taxon>
        <taxon>Actinomycetota</taxon>
        <taxon>Actinomycetes</taxon>
        <taxon>Pseudonocardiales</taxon>
        <taxon>Pseudonocardiaceae</taxon>
        <taxon>Lentzea</taxon>
    </lineage>
</organism>
<name>A0ABX9EBU2_9PSEU</name>
<evidence type="ECO:0008006" key="3">
    <source>
        <dbReference type="Google" id="ProtNLM"/>
    </source>
</evidence>
<protein>
    <recommendedName>
        <fullName evidence="3">DDE superfamily endonuclease</fullName>
    </recommendedName>
</protein>
<proteinExistence type="predicted"/>
<reference evidence="1 2" key="1">
    <citation type="submission" date="2018-06" db="EMBL/GenBank/DDBJ databases">
        <title>Genomic Encyclopedia of Type Strains, Phase IV (KMG-IV): sequencing the most valuable type-strain genomes for metagenomic binning, comparative biology and taxonomic classification.</title>
        <authorList>
            <person name="Goeker M."/>
        </authorList>
    </citation>
    <scope>NUCLEOTIDE SEQUENCE [LARGE SCALE GENOMIC DNA]</scope>
    <source>
        <strain evidence="1 2">DSM 45479</strain>
    </source>
</reference>
<accession>A0ABX9EBU2</accession>
<evidence type="ECO:0000313" key="2">
    <source>
        <dbReference type="Proteomes" id="UP000248714"/>
    </source>
</evidence>
<comment type="caution">
    <text evidence="1">The sequence shown here is derived from an EMBL/GenBank/DDBJ whole genome shotgun (WGS) entry which is preliminary data.</text>
</comment>
<dbReference type="EMBL" id="QLTT01000003">
    <property type="protein sequence ID" value="RAS67463.1"/>
    <property type="molecule type" value="Genomic_DNA"/>
</dbReference>
<gene>
    <name evidence="1" type="ORF">C8D87_103802</name>
</gene>
<keyword evidence="2" id="KW-1185">Reference proteome</keyword>
<evidence type="ECO:0000313" key="1">
    <source>
        <dbReference type="EMBL" id="RAS67463.1"/>
    </source>
</evidence>